<evidence type="ECO:0000313" key="2">
    <source>
        <dbReference type="Proteomes" id="UP000028486"/>
    </source>
</evidence>
<dbReference type="OrthoDB" id="5372496at2"/>
<name>A0A076FAG8_9BACT</name>
<dbReference type="EMBL" id="CP009043">
    <property type="protein sequence ID" value="AII14951.1"/>
    <property type="molecule type" value="Genomic_DNA"/>
</dbReference>
<evidence type="ECO:0008006" key="3">
    <source>
        <dbReference type="Google" id="ProtNLM"/>
    </source>
</evidence>
<dbReference type="HOGENOM" id="CLU_867875_0_0_7"/>
<dbReference type="InterPro" id="IPR012902">
    <property type="entry name" value="N_methyl_site"/>
</dbReference>
<dbReference type="Proteomes" id="UP000028486">
    <property type="component" value="Chromosome"/>
</dbReference>
<evidence type="ECO:0000313" key="1">
    <source>
        <dbReference type="EMBL" id="AII14951.1"/>
    </source>
</evidence>
<keyword evidence="2" id="KW-1185">Reference proteome</keyword>
<dbReference type="InterPro" id="IPR045584">
    <property type="entry name" value="Pilin-like"/>
</dbReference>
<organism evidence="1 2">
    <name type="scientific">Campylobacter iguaniorum</name>
    <dbReference type="NCBI Taxonomy" id="1244531"/>
    <lineage>
        <taxon>Bacteria</taxon>
        <taxon>Pseudomonadati</taxon>
        <taxon>Campylobacterota</taxon>
        <taxon>Epsilonproteobacteria</taxon>
        <taxon>Campylobacterales</taxon>
        <taxon>Campylobacteraceae</taxon>
        <taxon>Campylobacter</taxon>
    </lineage>
</organism>
<reference evidence="2" key="1">
    <citation type="journal article" date="2014" name="Genome Announc.">
        <title>Complete Genome Sequence of Campylobacter iguaniorum Strain 1485ET, Isolated from a Bearded Dragon (Pogona vitticeps).</title>
        <authorList>
            <person name="Gilbert M.J."/>
            <person name="Miller W.G."/>
            <person name="Yee E."/>
            <person name="Kik M."/>
            <person name="Wagenaar J.A."/>
            <person name="Duim B."/>
        </authorList>
    </citation>
    <scope>NUCLEOTIDE SEQUENCE [LARGE SCALE GENOMIC DNA]</scope>
    <source>
        <strain evidence="2">1485E</strain>
    </source>
</reference>
<dbReference type="KEGG" id="caj:CIG1485E_1116"/>
<dbReference type="NCBIfam" id="TIGR02532">
    <property type="entry name" value="IV_pilin_GFxxxE"/>
    <property type="match status" value="1"/>
</dbReference>
<proteinExistence type="predicted"/>
<dbReference type="SUPFAM" id="SSF54523">
    <property type="entry name" value="Pili subunits"/>
    <property type="match status" value="1"/>
</dbReference>
<dbReference type="Gene3D" id="3.30.700.10">
    <property type="entry name" value="Glycoprotein, Type 4 Pilin"/>
    <property type="match status" value="1"/>
</dbReference>
<dbReference type="AlphaFoldDB" id="A0A076FAG8"/>
<sequence>MKKAFTLIELVIVITILAILSSIGTDIFDRVYMNYVQTRSLQKLELETGILIEQIAKRLENRIKPTLAVSTYNGSNKNTGHKTLADAGNIDWKDNKTEITWFNQMYETQRYNETNNRNIGWSGFINLESIKANGDTLTITTPGSHLQTVLKEKYGKNNTPVLIFKGNDTDIADYYKVYDNYSSKYAHKINIISDETFTIDVRGKKPVKIYEQYWLAAYIIGFRFVATDPTTKLKTLNYIEFPFSSEGGGTLMSKNVSSLNFKSTADNGVIVKLCLADPNFNLTPDEKDTNKKRYLEVCKTKVVL</sequence>
<dbReference type="STRING" id="1244531.CIG2463D_1208"/>
<gene>
    <name evidence="1" type="ORF">CIG1485E_1116</name>
</gene>
<dbReference type="eggNOG" id="COG4969">
    <property type="taxonomic scope" value="Bacteria"/>
</dbReference>
<accession>A0A076FAG8</accession>
<dbReference type="Pfam" id="PF07963">
    <property type="entry name" value="N_methyl"/>
    <property type="match status" value="1"/>
</dbReference>
<protein>
    <recommendedName>
        <fullName evidence="3">Type II secretion system protein</fullName>
    </recommendedName>
</protein>
<dbReference type="RefSeq" id="WP_038454535.1">
    <property type="nucleotide sequence ID" value="NZ_CP009043.1"/>
</dbReference>